<accession>A0AAE0J4I6</accession>
<comment type="caution">
    <text evidence="2">The sequence shown here is derived from an EMBL/GenBank/DDBJ whole genome shotgun (WGS) entry which is preliminary data.</text>
</comment>
<evidence type="ECO:0000313" key="2">
    <source>
        <dbReference type="EMBL" id="KAK3336759.1"/>
    </source>
</evidence>
<proteinExistence type="predicted"/>
<keyword evidence="1" id="KW-0812">Transmembrane</keyword>
<dbReference type="AlphaFoldDB" id="A0AAE0J4I6"/>
<keyword evidence="1" id="KW-0472">Membrane</keyword>
<dbReference type="Proteomes" id="UP001286456">
    <property type="component" value="Unassembled WGS sequence"/>
</dbReference>
<name>A0AAE0J4I6_9PEZI</name>
<reference evidence="2" key="2">
    <citation type="submission" date="2023-06" db="EMBL/GenBank/DDBJ databases">
        <authorList>
            <consortium name="Lawrence Berkeley National Laboratory"/>
            <person name="Haridas S."/>
            <person name="Hensen N."/>
            <person name="Bonometti L."/>
            <person name="Westerberg I."/>
            <person name="Brannstrom I.O."/>
            <person name="Guillou S."/>
            <person name="Cros-Aarteil S."/>
            <person name="Calhoun S."/>
            <person name="Kuo A."/>
            <person name="Mondo S."/>
            <person name="Pangilinan J."/>
            <person name="Riley R."/>
            <person name="Labutti K."/>
            <person name="Andreopoulos B."/>
            <person name="Lipzen A."/>
            <person name="Chen C."/>
            <person name="Yanf M."/>
            <person name="Daum C."/>
            <person name="Ng V."/>
            <person name="Clum A."/>
            <person name="Steindorff A."/>
            <person name="Ohm R."/>
            <person name="Martin F."/>
            <person name="Silar P."/>
            <person name="Natvig D."/>
            <person name="Lalanne C."/>
            <person name="Gautier V."/>
            <person name="Ament-Velasquez S.L."/>
            <person name="Kruys A."/>
            <person name="Hutchinson M.I."/>
            <person name="Powell A.J."/>
            <person name="Barry K."/>
            <person name="Miller A.N."/>
            <person name="Grigoriev I.V."/>
            <person name="Debuchy R."/>
            <person name="Gladieux P."/>
            <person name="Thoren M.H."/>
            <person name="Johannesson H."/>
        </authorList>
    </citation>
    <scope>NUCLEOTIDE SEQUENCE</scope>
    <source>
        <strain evidence="2">SMH4131-1</strain>
    </source>
</reference>
<gene>
    <name evidence="2" type="ORF">B0T19DRAFT_410474</name>
</gene>
<feature type="transmembrane region" description="Helical" evidence="1">
    <location>
        <begin position="14"/>
        <end position="31"/>
    </location>
</feature>
<feature type="transmembrane region" description="Helical" evidence="1">
    <location>
        <begin position="51"/>
        <end position="69"/>
    </location>
</feature>
<sequence>MGTRRGNSGWERELYPGVFVLFFFSISHLRLVSWQDRQGGLHDGLGTRGEVAKGVYAWLVVVGFVISLTDTGSNQNENT</sequence>
<reference evidence="2" key="1">
    <citation type="journal article" date="2023" name="Mol. Phylogenet. Evol.">
        <title>Genome-scale phylogeny and comparative genomics of the fungal order Sordariales.</title>
        <authorList>
            <person name="Hensen N."/>
            <person name="Bonometti L."/>
            <person name="Westerberg I."/>
            <person name="Brannstrom I.O."/>
            <person name="Guillou S."/>
            <person name="Cros-Aarteil S."/>
            <person name="Calhoun S."/>
            <person name="Haridas S."/>
            <person name="Kuo A."/>
            <person name="Mondo S."/>
            <person name="Pangilinan J."/>
            <person name="Riley R."/>
            <person name="LaButti K."/>
            <person name="Andreopoulos B."/>
            <person name="Lipzen A."/>
            <person name="Chen C."/>
            <person name="Yan M."/>
            <person name="Daum C."/>
            <person name="Ng V."/>
            <person name="Clum A."/>
            <person name="Steindorff A."/>
            <person name="Ohm R.A."/>
            <person name="Martin F."/>
            <person name="Silar P."/>
            <person name="Natvig D.O."/>
            <person name="Lalanne C."/>
            <person name="Gautier V."/>
            <person name="Ament-Velasquez S.L."/>
            <person name="Kruys A."/>
            <person name="Hutchinson M.I."/>
            <person name="Powell A.J."/>
            <person name="Barry K."/>
            <person name="Miller A.N."/>
            <person name="Grigoriev I.V."/>
            <person name="Debuchy R."/>
            <person name="Gladieux P."/>
            <person name="Hiltunen Thoren M."/>
            <person name="Johannesson H."/>
        </authorList>
    </citation>
    <scope>NUCLEOTIDE SEQUENCE</scope>
    <source>
        <strain evidence="2">SMH4131-1</strain>
    </source>
</reference>
<evidence type="ECO:0000313" key="3">
    <source>
        <dbReference type="Proteomes" id="UP001286456"/>
    </source>
</evidence>
<keyword evidence="3" id="KW-1185">Reference proteome</keyword>
<evidence type="ECO:0000256" key="1">
    <source>
        <dbReference type="SAM" id="Phobius"/>
    </source>
</evidence>
<protein>
    <submittedName>
        <fullName evidence="2">Uncharacterized protein</fullName>
    </submittedName>
</protein>
<organism evidence="2 3">
    <name type="scientific">Cercophora scortea</name>
    <dbReference type="NCBI Taxonomy" id="314031"/>
    <lineage>
        <taxon>Eukaryota</taxon>
        <taxon>Fungi</taxon>
        <taxon>Dikarya</taxon>
        <taxon>Ascomycota</taxon>
        <taxon>Pezizomycotina</taxon>
        <taxon>Sordariomycetes</taxon>
        <taxon>Sordariomycetidae</taxon>
        <taxon>Sordariales</taxon>
        <taxon>Lasiosphaeriaceae</taxon>
        <taxon>Cercophora</taxon>
    </lineage>
</organism>
<keyword evidence="1" id="KW-1133">Transmembrane helix</keyword>
<dbReference type="EMBL" id="JAUEPO010000001">
    <property type="protein sequence ID" value="KAK3336759.1"/>
    <property type="molecule type" value="Genomic_DNA"/>
</dbReference>